<proteinExistence type="inferred from homology"/>
<reference evidence="7 8" key="1">
    <citation type="submission" date="2020-01" db="EMBL/GenBank/DDBJ databases">
        <authorList>
            <person name="Chen S."/>
        </authorList>
    </citation>
    <scope>NUCLEOTIDE SEQUENCE [LARGE SCALE GENOMIC DNA]</scope>
    <source>
        <strain evidence="7 8">GS-10</strain>
    </source>
</reference>
<dbReference type="InterPro" id="IPR050226">
    <property type="entry name" value="NagZ_Beta-hexosaminidase"/>
</dbReference>
<evidence type="ECO:0000313" key="8">
    <source>
        <dbReference type="Proteomes" id="UP000479043"/>
    </source>
</evidence>
<evidence type="ECO:0000313" key="7">
    <source>
        <dbReference type="EMBL" id="MYM54401.1"/>
    </source>
</evidence>
<keyword evidence="8" id="KW-1185">Reference proteome</keyword>
<dbReference type="PANTHER" id="PTHR30480">
    <property type="entry name" value="BETA-HEXOSAMINIDASE-RELATED"/>
    <property type="match status" value="1"/>
</dbReference>
<dbReference type="RefSeq" id="WP_160972097.1">
    <property type="nucleotide sequence ID" value="NZ_WWEN01000002.1"/>
</dbReference>
<dbReference type="InterPro" id="IPR019800">
    <property type="entry name" value="Glyco_hydro_3_AS"/>
</dbReference>
<evidence type="ECO:0000256" key="1">
    <source>
        <dbReference type="ARBA" id="ARBA00001231"/>
    </source>
</evidence>
<dbReference type="InterPro" id="IPR017853">
    <property type="entry name" value="GH"/>
</dbReference>
<dbReference type="PROSITE" id="PS00775">
    <property type="entry name" value="GLYCOSYL_HYDROL_F3"/>
    <property type="match status" value="1"/>
</dbReference>
<accession>A0A6L8LEB1</accession>
<comment type="catalytic activity">
    <reaction evidence="1">
        <text>Hydrolysis of terminal non-reducing N-acetyl-D-hexosamine residues in N-acetyl-beta-D-hexosaminides.</text>
        <dbReference type="EC" id="3.2.1.52"/>
    </reaction>
</comment>
<evidence type="ECO:0000256" key="2">
    <source>
        <dbReference type="ARBA" id="ARBA00005336"/>
    </source>
</evidence>
<dbReference type="SUPFAM" id="SSF51445">
    <property type="entry name" value="(Trans)glycosidases"/>
    <property type="match status" value="1"/>
</dbReference>
<name>A0A6L8LEB1_9RHOB</name>
<comment type="similarity">
    <text evidence="2">Belongs to the glycosyl hydrolase 3 family.</text>
</comment>
<comment type="caution">
    <text evidence="7">The sequence shown here is derived from an EMBL/GenBank/DDBJ whole genome shotgun (WGS) entry which is preliminary data.</text>
</comment>
<dbReference type="InterPro" id="IPR036962">
    <property type="entry name" value="Glyco_hydro_3_N_sf"/>
</dbReference>
<dbReference type="GO" id="GO:0009254">
    <property type="term" value="P:peptidoglycan turnover"/>
    <property type="evidence" value="ECO:0007669"/>
    <property type="project" value="TreeGrafter"/>
</dbReference>
<keyword evidence="5 7" id="KW-0326">Glycosidase</keyword>
<keyword evidence="4 7" id="KW-0378">Hydrolase</keyword>
<dbReference type="EC" id="3.2.1.52" evidence="3"/>
<evidence type="ECO:0000256" key="4">
    <source>
        <dbReference type="ARBA" id="ARBA00022801"/>
    </source>
</evidence>
<evidence type="ECO:0000256" key="3">
    <source>
        <dbReference type="ARBA" id="ARBA00012663"/>
    </source>
</evidence>
<protein>
    <recommendedName>
        <fullName evidence="3">beta-N-acetylhexosaminidase</fullName>
        <ecNumber evidence="3">3.2.1.52</ecNumber>
    </recommendedName>
</protein>
<gene>
    <name evidence="7" type="primary">nagZ</name>
    <name evidence="7" type="ORF">GR167_03730</name>
</gene>
<dbReference type="NCBIfam" id="NF003740">
    <property type="entry name" value="PRK05337.1"/>
    <property type="match status" value="1"/>
</dbReference>
<dbReference type="Proteomes" id="UP000479043">
    <property type="component" value="Unassembled WGS sequence"/>
</dbReference>
<dbReference type="AlphaFoldDB" id="A0A6L8LEB1"/>
<evidence type="ECO:0000256" key="5">
    <source>
        <dbReference type="ARBA" id="ARBA00023295"/>
    </source>
</evidence>
<dbReference type="GO" id="GO:0004563">
    <property type="term" value="F:beta-N-acetylhexosaminidase activity"/>
    <property type="evidence" value="ECO:0007669"/>
    <property type="project" value="UniProtKB-EC"/>
</dbReference>
<dbReference type="InterPro" id="IPR001764">
    <property type="entry name" value="Glyco_hydro_3_N"/>
</dbReference>
<dbReference type="EMBL" id="WWEN01000002">
    <property type="protein sequence ID" value="MYM54401.1"/>
    <property type="molecule type" value="Genomic_DNA"/>
</dbReference>
<dbReference type="Gene3D" id="3.20.20.300">
    <property type="entry name" value="Glycoside hydrolase, family 3, N-terminal domain"/>
    <property type="match status" value="1"/>
</dbReference>
<dbReference type="Pfam" id="PF00933">
    <property type="entry name" value="Glyco_hydro_3"/>
    <property type="match status" value="1"/>
</dbReference>
<dbReference type="GO" id="GO:0005975">
    <property type="term" value="P:carbohydrate metabolic process"/>
    <property type="evidence" value="ECO:0007669"/>
    <property type="project" value="InterPro"/>
</dbReference>
<sequence length="342" mass="36919">MHPGHHQVSNFGATILDPLGLRLSAEEKRFFRDADPFGFILFARNIESADQIRALCADLRDAVGREAPITIDQEGGRVQRLRPPLGTEWLPPLDHSQAAGEDAAEAMYLRYRIIADELRAVGVDSNCAPLVDVATPDTHPFLQNRCYGFDAGTVAKLGRAVADGLLDGGVLPVVKHIPGHGRAVADSHLDLPVVSAPRDDLIRSDFAPFRALNDLPMGMTAHLVYDRIDTRPATLSPVMMDLIRDEIGFDGLIMTDDISMKALSGDLADLSRDAIAAGCDVVLHCNGSLDEKRKVAEASGLLSDAGQVRAERAILARHDPTEVDILALRAKLDALLNGRGHG</sequence>
<dbReference type="PANTHER" id="PTHR30480:SF13">
    <property type="entry name" value="BETA-HEXOSAMINIDASE"/>
    <property type="match status" value="1"/>
</dbReference>
<feature type="domain" description="Glycoside hydrolase family 3 N-terminal" evidence="6">
    <location>
        <begin position="24"/>
        <end position="291"/>
    </location>
</feature>
<evidence type="ECO:0000259" key="6">
    <source>
        <dbReference type="Pfam" id="PF00933"/>
    </source>
</evidence>
<organism evidence="7 8">
    <name type="scientific">Thalassovita mangrovi</name>
    <dbReference type="NCBI Taxonomy" id="2692236"/>
    <lineage>
        <taxon>Bacteria</taxon>
        <taxon>Pseudomonadati</taxon>
        <taxon>Pseudomonadota</taxon>
        <taxon>Alphaproteobacteria</taxon>
        <taxon>Rhodobacterales</taxon>
        <taxon>Roseobacteraceae</taxon>
        <taxon>Thalassovita</taxon>
    </lineage>
</organism>